<dbReference type="InterPro" id="IPR020269">
    <property type="entry name" value="Phage_Mu_Releasin"/>
</dbReference>
<proteinExistence type="predicted"/>
<keyword evidence="1" id="KW-0472">Membrane</keyword>
<keyword evidence="1" id="KW-0812">Transmembrane</keyword>
<protein>
    <submittedName>
        <fullName evidence="2">Protein of uncharacterized function (DUF2730)</fullName>
    </submittedName>
</protein>
<reference evidence="2 3" key="1">
    <citation type="submission" date="2018-06" db="EMBL/GenBank/DDBJ databases">
        <authorList>
            <consortium name="Pathogen Informatics"/>
            <person name="Doyle S."/>
        </authorList>
    </citation>
    <scope>NUCLEOTIDE SEQUENCE [LARGE SCALE GENOMIC DNA]</scope>
    <source>
        <strain evidence="2 3">NCTC5052</strain>
    </source>
</reference>
<dbReference type="Pfam" id="PF10805">
    <property type="entry name" value="DUF2730"/>
    <property type="match status" value="1"/>
</dbReference>
<dbReference type="EMBL" id="UGLJ01000002">
    <property type="protein sequence ID" value="STT92826.1"/>
    <property type="molecule type" value="Genomic_DNA"/>
</dbReference>
<dbReference type="AlphaFoldDB" id="A0A377XZY9"/>
<sequence length="100" mass="11556">MGINELRFDWAFLQWAVMAVVGVYTWLIGRQSASQKELLELRTRITTVEAQIKSVPTQSQITELIAKLSRTEAKMHGMQEQIAATYRRTENIEAYLLQKK</sequence>
<feature type="transmembrane region" description="Helical" evidence="1">
    <location>
        <begin position="12"/>
        <end position="29"/>
    </location>
</feature>
<accession>A0A377XZY9</accession>
<evidence type="ECO:0000313" key="2">
    <source>
        <dbReference type="EMBL" id="STT92826.1"/>
    </source>
</evidence>
<gene>
    <name evidence="2" type="ORF">NCTC5052_01210</name>
</gene>
<keyword evidence="1" id="KW-1133">Transmembrane helix</keyword>
<evidence type="ECO:0000313" key="3">
    <source>
        <dbReference type="Proteomes" id="UP000254103"/>
    </source>
</evidence>
<name>A0A377XZY9_KLEPN</name>
<organism evidence="2 3">
    <name type="scientific">Klebsiella pneumoniae</name>
    <dbReference type="NCBI Taxonomy" id="573"/>
    <lineage>
        <taxon>Bacteria</taxon>
        <taxon>Pseudomonadati</taxon>
        <taxon>Pseudomonadota</taxon>
        <taxon>Gammaproteobacteria</taxon>
        <taxon>Enterobacterales</taxon>
        <taxon>Enterobacteriaceae</taxon>
        <taxon>Klebsiella/Raoultella group</taxon>
        <taxon>Klebsiella</taxon>
        <taxon>Klebsiella pneumoniae complex</taxon>
    </lineage>
</organism>
<dbReference type="Proteomes" id="UP000254103">
    <property type="component" value="Unassembled WGS sequence"/>
</dbReference>
<evidence type="ECO:0000256" key="1">
    <source>
        <dbReference type="SAM" id="Phobius"/>
    </source>
</evidence>